<reference evidence="2" key="1">
    <citation type="journal article" date="2017" name="Nature">
        <title>The sunflower genome provides insights into oil metabolism, flowering and Asterid evolution.</title>
        <authorList>
            <person name="Badouin H."/>
            <person name="Gouzy J."/>
            <person name="Grassa C.J."/>
            <person name="Murat F."/>
            <person name="Staton S.E."/>
            <person name="Cottret L."/>
            <person name="Lelandais-Briere C."/>
            <person name="Owens G.L."/>
            <person name="Carrere S."/>
            <person name="Mayjonade B."/>
            <person name="Legrand L."/>
            <person name="Gill N."/>
            <person name="Kane N.C."/>
            <person name="Bowers J.E."/>
            <person name="Hubner S."/>
            <person name="Bellec A."/>
            <person name="Berard A."/>
            <person name="Berges H."/>
            <person name="Blanchet N."/>
            <person name="Boniface M.C."/>
            <person name="Brunel D."/>
            <person name="Catrice O."/>
            <person name="Chaidir N."/>
            <person name="Claudel C."/>
            <person name="Donnadieu C."/>
            <person name="Faraut T."/>
            <person name="Fievet G."/>
            <person name="Helmstetter N."/>
            <person name="King M."/>
            <person name="Knapp S.J."/>
            <person name="Lai Z."/>
            <person name="Le Paslier M.C."/>
            <person name="Lippi Y."/>
            <person name="Lorenzon L."/>
            <person name="Mandel J.R."/>
            <person name="Marage G."/>
            <person name="Marchand G."/>
            <person name="Marquand E."/>
            <person name="Bret-Mestries E."/>
            <person name="Morien E."/>
            <person name="Nambeesan S."/>
            <person name="Nguyen T."/>
            <person name="Pegot-Espagnet P."/>
            <person name="Pouilly N."/>
            <person name="Raftis F."/>
            <person name="Sallet E."/>
            <person name="Schiex T."/>
            <person name="Thomas J."/>
            <person name="Vandecasteele C."/>
            <person name="Vares D."/>
            <person name="Vear F."/>
            <person name="Vautrin S."/>
            <person name="Crespi M."/>
            <person name="Mangin B."/>
            <person name="Burke J.M."/>
            <person name="Salse J."/>
            <person name="Munos S."/>
            <person name="Vincourt P."/>
            <person name="Rieseberg L.H."/>
            <person name="Langlade N.B."/>
        </authorList>
    </citation>
    <scope>NUCLEOTIDE SEQUENCE [LARGE SCALE GENOMIC DNA]</scope>
    <source>
        <strain evidence="2">cv. SF193</strain>
    </source>
</reference>
<gene>
    <name evidence="1" type="ORF">HannXRQ_Chr10g0280911</name>
</gene>
<accession>A0A251TFC6</accession>
<sequence length="101" mass="11349">MGFHLKIHFFASNCSKIESFHNSHMGFHLKIRFLALNGSKTESFHNTHLFFHLKIESFHNTHLAPAAHHRRGVESGGQDDQVLDNGLNIKGCGKAGTGKLW</sequence>
<dbReference type="EMBL" id="CM007899">
    <property type="protein sequence ID" value="OTG09840.1"/>
    <property type="molecule type" value="Genomic_DNA"/>
</dbReference>
<evidence type="ECO:0000313" key="1">
    <source>
        <dbReference type="EMBL" id="OTG09840.1"/>
    </source>
</evidence>
<dbReference type="InParanoid" id="A0A251TFC6"/>
<evidence type="ECO:0000313" key="2">
    <source>
        <dbReference type="Proteomes" id="UP000215914"/>
    </source>
</evidence>
<keyword evidence="2" id="KW-1185">Reference proteome</keyword>
<name>A0A251TFC6_HELAN</name>
<dbReference type="AlphaFoldDB" id="A0A251TFC6"/>
<organism evidence="1 2">
    <name type="scientific">Helianthus annuus</name>
    <name type="common">Common sunflower</name>
    <dbReference type="NCBI Taxonomy" id="4232"/>
    <lineage>
        <taxon>Eukaryota</taxon>
        <taxon>Viridiplantae</taxon>
        <taxon>Streptophyta</taxon>
        <taxon>Embryophyta</taxon>
        <taxon>Tracheophyta</taxon>
        <taxon>Spermatophyta</taxon>
        <taxon>Magnoliopsida</taxon>
        <taxon>eudicotyledons</taxon>
        <taxon>Gunneridae</taxon>
        <taxon>Pentapetalae</taxon>
        <taxon>asterids</taxon>
        <taxon>campanulids</taxon>
        <taxon>Asterales</taxon>
        <taxon>Asteraceae</taxon>
        <taxon>Asteroideae</taxon>
        <taxon>Heliantheae alliance</taxon>
        <taxon>Heliantheae</taxon>
        <taxon>Helianthus</taxon>
    </lineage>
</organism>
<protein>
    <submittedName>
        <fullName evidence="1">Uncharacterized protein</fullName>
    </submittedName>
</protein>
<dbReference type="Proteomes" id="UP000215914">
    <property type="component" value="Chromosome 10"/>
</dbReference>
<proteinExistence type="predicted"/>